<feature type="transmembrane region" description="Helical" evidence="1">
    <location>
        <begin position="74"/>
        <end position="100"/>
    </location>
</feature>
<evidence type="ECO:0000313" key="3">
    <source>
        <dbReference type="Proteomes" id="UP000290985"/>
    </source>
</evidence>
<accession>A0A449B249</accession>
<dbReference type="Proteomes" id="UP000290985">
    <property type="component" value="Chromosome"/>
</dbReference>
<feature type="transmembrane region" description="Helical" evidence="1">
    <location>
        <begin position="6"/>
        <end position="24"/>
    </location>
</feature>
<evidence type="ECO:0000313" key="2">
    <source>
        <dbReference type="EMBL" id="VEU74641.1"/>
    </source>
</evidence>
<keyword evidence="1" id="KW-0472">Membrane</keyword>
<proteinExistence type="predicted"/>
<keyword evidence="1" id="KW-1133">Transmembrane helix</keyword>
<evidence type="ECO:0000256" key="1">
    <source>
        <dbReference type="SAM" id="Phobius"/>
    </source>
</evidence>
<reference evidence="2 3" key="1">
    <citation type="submission" date="2019-01" db="EMBL/GenBank/DDBJ databases">
        <authorList>
            <consortium name="Pathogen Informatics"/>
        </authorList>
    </citation>
    <scope>NUCLEOTIDE SEQUENCE [LARGE SCALE GENOMIC DNA]</scope>
    <source>
        <strain evidence="2 3">NCTC10181</strain>
    </source>
</reference>
<feature type="transmembrane region" description="Helical" evidence="1">
    <location>
        <begin position="106"/>
        <end position="132"/>
    </location>
</feature>
<evidence type="ECO:0008006" key="4">
    <source>
        <dbReference type="Google" id="ProtNLM"/>
    </source>
</evidence>
<gene>
    <name evidence="2" type="ORF">NCTC10181_00497</name>
</gene>
<sequence>MNWFFLFVLIAFFPLSSFFMIKEWHKRYSQAKILVFFIDLSIEKIKYNSKKFFSDFQNIEGIQELCILTKQRLFFIYSYLIMSLGLLLISLISLFIINYFEFTSYFFMNFIIFVSGIWVPIYFLLFLFSFLFKRRIFIKILFKFDFFKINNINKNLIIEKTKNKQFITKGLPFIFSTCSFFKRKRTLIFYEGKIKQTLQNKAQSIMYLYIYDIDNFKAPYFVFENQLMIKQYQEIEWTHI</sequence>
<dbReference type="AlphaFoldDB" id="A0A449B249"/>
<protein>
    <recommendedName>
        <fullName evidence="4">Transmembrane protein</fullName>
    </recommendedName>
</protein>
<organism evidence="2 3">
    <name type="scientific">Mycoplasmopsis citelli</name>
    <dbReference type="NCBI Taxonomy" id="171281"/>
    <lineage>
        <taxon>Bacteria</taxon>
        <taxon>Bacillati</taxon>
        <taxon>Mycoplasmatota</taxon>
        <taxon>Mycoplasmoidales</taxon>
        <taxon>Metamycoplasmataceae</taxon>
        <taxon>Mycoplasmopsis</taxon>
    </lineage>
</organism>
<dbReference type="EMBL" id="LR215036">
    <property type="protein sequence ID" value="VEU74641.1"/>
    <property type="molecule type" value="Genomic_DNA"/>
</dbReference>
<name>A0A449B249_9BACT</name>
<keyword evidence="3" id="KW-1185">Reference proteome</keyword>
<dbReference type="KEGG" id="mcit:NCTC10181_00497"/>
<keyword evidence="1" id="KW-0812">Transmembrane</keyword>